<keyword evidence="1" id="KW-0812">Transmembrane</keyword>
<evidence type="ECO:0000313" key="3">
    <source>
        <dbReference type="Proteomes" id="UP000034539"/>
    </source>
</evidence>
<feature type="transmembrane region" description="Helical" evidence="1">
    <location>
        <begin position="310"/>
        <end position="328"/>
    </location>
</feature>
<feature type="transmembrane region" description="Helical" evidence="1">
    <location>
        <begin position="419"/>
        <end position="441"/>
    </location>
</feature>
<comment type="caution">
    <text evidence="2">The sequence shown here is derived from an EMBL/GenBank/DDBJ whole genome shotgun (WGS) entry which is preliminary data.</text>
</comment>
<dbReference type="EMBL" id="LBXN01000076">
    <property type="protein sequence ID" value="KKR31283.1"/>
    <property type="molecule type" value="Genomic_DNA"/>
</dbReference>
<feature type="transmembrane region" description="Helical" evidence="1">
    <location>
        <begin position="223"/>
        <end position="243"/>
    </location>
</feature>
<gene>
    <name evidence="2" type="ORF">UT63_C0076G0004</name>
</gene>
<accession>A0A0G0PTQ8</accession>
<feature type="transmembrane region" description="Helical" evidence="1">
    <location>
        <begin position="123"/>
        <end position="143"/>
    </location>
</feature>
<evidence type="ECO:0000313" key="2">
    <source>
        <dbReference type="EMBL" id="KKR31283.1"/>
    </source>
</evidence>
<protein>
    <recommendedName>
        <fullName evidence="4">Membrane protein 6-pyruvoyl-tetrahydropterin synthase-related domain-containing protein</fullName>
    </recommendedName>
</protein>
<proteinExistence type="predicted"/>
<keyword evidence="1" id="KW-0472">Membrane</keyword>
<feature type="transmembrane region" description="Helical" evidence="1">
    <location>
        <begin position="1033"/>
        <end position="1052"/>
    </location>
</feature>
<reference evidence="2 3" key="1">
    <citation type="journal article" date="2015" name="Nature">
        <title>rRNA introns, odd ribosomes, and small enigmatic genomes across a large radiation of phyla.</title>
        <authorList>
            <person name="Brown C.T."/>
            <person name="Hug L.A."/>
            <person name="Thomas B.C."/>
            <person name="Sharon I."/>
            <person name="Castelle C.J."/>
            <person name="Singh A."/>
            <person name="Wilkins M.J."/>
            <person name="Williams K.H."/>
            <person name="Banfield J.F."/>
        </authorList>
    </citation>
    <scope>NUCLEOTIDE SEQUENCE [LARGE SCALE GENOMIC DNA]</scope>
</reference>
<dbReference type="Proteomes" id="UP000034539">
    <property type="component" value="Unassembled WGS sequence"/>
</dbReference>
<feature type="transmembrane region" description="Helical" evidence="1">
    <location>
        <begin position="174"/>
        <end position="190"/>
    </location>
</feature>
<feature type="transmembrane region" description="Helical" evidence="1">
    <location>
        <begin position="149"/>
        <end position="167"/>
    </location>
</feature>
<sequence>MNSFFKKWPYLSIAFIVITISYLNYIPGTYLTGWDNLHPELNLLLNNKRSLFSVWQEYQGLGLIGGLAYGSDLLRQIVLGVFSLFFPISFLRYLYTFSMLLLGGLGMLALLQKIFRENHEKNVISFVGALFYILNFGTVQTFYNSFEAFTAHFGFLPILILVFLNVLNKWDRKHFLIFLLLNIISISQAYVPTVFVVYLSILFFVFLGQLAKNKFKENFSKVLILFFSIFIINSFWLLPFIYFTKTHSQITVNSYMNQMSTEDIFMRNQKFGNLLDLARLRSFSFDYVDPDVNGKFDYLMKGWRSYLDNPFINVINYSLFAVILYGLYSGFRRKDKYYRSFLLLFIFAFTMLATDLIPFSWIVGLLRMVVPLFAQVFRVSFTKFGVLASFSYSIFFALGVMGIMSKFKERNNLKLEKLFPIIMMIFILAVSLPVFSGYLIYYRTRNNIPGEYFQLQNFFRDKSGNSRIGILPQYTYWGWGYYSWGYVGSGFLWYGLPQPTMDSAFDGYSSYNENYYWEISQAIYTSDRRRLEDILEKYQINWLVFDGNIINSSSLKSLGVDNIEDMLTASSKIKLVSIFGKIKVYKVNLVTTSKNYVFLADNLPVIGPKYEWNNYDSGYGEYGNYITENKEPRTKNSSDIYYPFRSLFTGRQQSELEFGVEDRGDYFLFSAQIPKNMVGGKLELPEIDKDSVTEISRTDLSKTTVKYPSVFLDGALVRTEISSSSASINLPYITSGKLEVVVPRIKGFYSYTSSPDDLFNQPVKNCDLFNNGVMKHDKTKIGNEDVLKLTSIGSSNCLDFDFPYLTQRVGYLVTVKSKWEEGKSLLFSVINKNSQRADLETYLPKASKTQSFKDTNKLTTSYFIIPPMEYYGEGYTLHLDNISIGRVKTVNELGKITLNPIPYDFLTAIKIVKNQESRIKNQGSLNITQVDHPNPSYYQITVSNETMKQLDNGTMILSQSYDEGWHAYEITNDWLVDSWYMKLLIPLFGKEMKDHVLVNNWENGWLLEDAKLQSFKDTKNQNSTIAIVYLPQYLEYLGFVLFGGFIIFLILYKPKPTKTETIFHNGEKLLQ</sequence>
<feature type="transmembrane region" description="Helical" evidence="1">
    <location>
        <begin position="340"/>
        <end position="364"/>
    </location>
</feature>
<dbReference type="AlphaFoldDB" id="A0A0G0PTQ8"/>
<evidence type="ECO:0008006" key="4">
    <source>
        <dbReference type="Google" id="ProtNLM"/>
    </source>
</evidence>
<feature type="transmembrane region" description="Helical" evidence="1">
    <location>
        <begin position="384"/>
        <end position="407"/>
    </location>
</feature>
<feature type="transmembrane region" description="Helical" evidence="1">
    <location>
        <begin position="7"/>
        <end position="26"/>
    </location>
</feature>
<evidence type="ECO:0000256" key="1">
    <source>
        <dbReference type="SAM" id="Phobius"/>
    </source>
</evidence>
<feature type="transmembrane region" description="Helical" evidence="1">
    <location>
        <begin position="93"/>
        <end position="111"/>
    </location>
</feature>
<keyword evidence="1" id="KW-1133">Transmembrane helix</keyword>
<name>A0A0G0PTQ8_9BACT</name>
<organism evidence="2 3">
    <name type="scientific">Candidatus Gottesmanbacteria bacterium GW2011_GWC2_39_8</name>
    <dbReference type="NCBI Taxonomy" id="1618450"/>
    <lineage>
        <taxon>Bacteria</taxon>
        <taxon>Candidatus Gottesmaniibacteriota</taxon>
    </lineage>
</organism>